<organism evidence="2">
    <name type="scientific">marine sediment metagenome</name>
    <dbReference type="NCBI Taxonomy" id="412755"/>
    <lineage>
        <taxon>unclassified sequences</taxon>
        <taxon>metagenomes</taxon>
        <taxon>ecological metagenomes</taxon>
    </lineage>
</organism>
<dbReference type="AlphaFoldDB" id="A0A0F9BKG6"/>
<dbReference type="InterPro" id="IPR027417">
    <property type="entry name" value="P-loop_NTPase"/>
</dbReference>
<gene>
    <name evidence="2" type="ORF">LCGC14_2435820</name>
</gene>
<dbReference type="InterPro" id="IPR045006">
    <property type="entry name" value="CHLI-like"/>
</dbReference>
<evidence type="ECO:0000313" key="2">
    <source>
        <dbReference type="EMBL" id="KKL22399.1"/>
    </source>
</evidence>
<comment type="caution">
    <text evidence="2">The sequence shown here is derived from an EMBL/GenBank/DDBJ whole genome shotgun (WGS) entry which is preliminary data.</text>
</comment>
<feature type="non-terminal residue" evidence="2">
    <location>
        <position position="127"/>
    </location>
</feature>
<name>A0A0F9BKG6_9ZZZZ</name>
<proteinExistence type="predicted"/>
<dbReference type="GO" id="GO:0005524">
    <property type="term" value="F:ATP binding"/>
    <property type="evidence" value="ECO:0007669"/>
    <property type="project" value="InterPro"/>
</dbReference>
<reference evidence="2" key="1">
    <citation type="journal article" date="2015" name="Nature">
        <title>Complex archaea that bridge the gap between prokaryotes and eukaryotes.</title>
        <authorList>
            <person name="Spang A."/>
            <person name="Saw J.H."/>
            <person name="Jorgensen S.L."/>
            <person name="Zaremba-Niedzwiedzka K."/>
            <person name="Martijn J."/>
            <person name="Lind A.E."/>
            <person name="van Eijk R."/>
            <person name="Schleper C."/>
            <person name="Guy L."/>
            <person name="Ettema T.J."/>
        </authorList>
    </citation>
    <scope>NUCLEOTIDE SEQUENCE</scope>
</reference>
<feature type="domain" description="Magnesium chelatase ChlI-like catalytic" evidence="1">
    <location>
        <begin position="21"/>
        <end position="95"/>
    </location>
</feature>
<evidence type="ECO:0000259" key="1">
    <source>
        <dbReference type="Pfam" id="PF01078"/>
    </source>
</evidence>
<protein>
    <recommendedName>
        <fullName evidence="1">Magnesium chelatase ChlI-like catalytic domain-containing protein</fullName>
    </recommendedName>
</protein>
<dbReference type="PANTHER" id="PTHR32039">
    <property type="entry name" value="MAGNESIUM-CHELATASE SUBUNIT CHLI"/>
    <property type="match status" value="1"/>
</dbReference>
<accession>A0A0F9BKG6</accession>
<dbReference type="Pfam" id="PF01078">
    <property type="entry name" value="Mg_chelatase"/>
    <property type="match status" value="1"/>
</dbReference>
<dbReference type="PANTHER" id="PTHR32039:SF7">
    <property type="entry name" value="COMPETENCE PROTEIN COMM"/>
    <property type="match status" value="1"/>
</dbReference>
<dbReference type="EMBL" id="LAZR01037365">
    <property type="protein sequence ID" value="KKL22399.1"/>
    <property type="molecule type" value="Genomic_DNA"/>
</dbReference>
<dbReference type="SUPFAM" id="SSF52540">
    <property type="entry name" value="P-loop containing nucleoside triphosphate hydrolases"/>
    <property type="match status" value="1"/>
</dbReference>
<dbReference type="Gene3D" id="3.40.50.300">
    <property type="entry name" value="P-loop containing nucleotide triphosphate hydrolases"/>
    <property type="match status" value="1"/>
</dbReference>
<dbReference type="InterPro" id="IPR000523">
    <property type="entry name" value="Mg_chelatse_chII-like_cat_dom"/>
</dbReference>
<sequence length="127" mass="13967">MFGGADLAVSLQSSSINSSQDGTATVSQAKGTITFPAQFILIAAMNPCPCGYFGTGMRKCKCTPRQIERYMAKISGPLLDRIDIHLDVLRVPYQKLTALESSERSAAIRARIEAARVRQQERFARQD</sequence>